<dbReference type="KEGG" id="rpm:RSPPHO_02081"/>
<keyword evidence="2" id="KW-0732">Signal</keyword>
<dbReference type="Proteomes" id="UP000033220">
    <property type="component" value="Chromosome DSM 122"/>
</dbReference>
<feature type="compositionally biased region" description="Basic and acidic residues" evidence="1">
    <location>
        <begin position="32"/>
        <end position="56"/>
    </location>
</feature>
<feature type="signal peptide" evidence="2">
    <location>
        <begin position="1"/>
        <end position="20"/>
    </location>
</feature>
<sequence>MKLLLLLAALSLLTPPPALAGDTGYRTPGTWDHGRKDDDDHDNDDREDHERARDAVMRGNALPLSRILRDAEAQGLGRLLEADLEDHHGRLIYELKMLDPRGQVTELRYDAATGALLRRHGRD</sequence>
<feature type="region of interest" description="Disordered" evidence="1">
    <location>
        <begin position="17"/>
        <end position="57"/>
    </location>
</feature>
<proteinExistence type="predicted"/>
<dbReference type="STRING" id="1150469.RSPPHO_02081"/>
<reference evidence="3 4" key="1">
    <citation type="submission" date="2012-02" db="EMBL/GenBank/DDBJ databases">
        <title>Shotgun genome sequence of Phaeospirillum photometricum DSM 122.</title>
        <authorList>
            <person name="Duquesne K."/>
            <person name="Sturgis J."/>
        </authorList>
    </citation>
    <scope>NUCLEOTIDE SEQUENCE [LARGE SCALE GENOMIC DNA]</scope>
    <source>
        <strain evidence="4">DSM122</strain>
    </source>
</reference>
<evidence type="ECO:0000313" key="3">
    <source>
        <dbReference type="EMBL" id="CCG08707.1"/>
    </source>
</evidence>
<dbReference type="EMBL" id="HE663493">
    <property type="protein sequence ID" value="CCG08707.1"/>
    <property type="molecule type" value="Genomic_DNA"/>
</dbReference>
<name>H6SL42_PARPM</name>
<dbReference type="HOGENOM" id="CLU_2013505_0_0_5"/>
<gene>
    <name evidence="3" type="ORF">RSPPHO_02081</name>
</gene>
<dbReference type="Gene3D" id="3.10.450.40">
    <property type="match status" value="1"/>
</dbReference>
<keyword evidence="4" id="KW-1185">Reference proteome</keyword>
<dbReference type="eggNOG" id="COG3212">
    <property type="taxonomic scope" value="Bacteria"/>
</dbReference>
<dbReference type="AlphaFoldDB" id="H6SL42"/>
<accession>H6SL42</accession>
<evidence type="ECO:0000313" key="4">
    <source>
        <dbReference type="Proteomes" id="UP000033220"/>
    </source>
</evidence>
<feature type="chain" id="PRO_5003607166" evidence="2">
    <location>
        <begin position="21"/>
        <end position="123"/>
    </location>
</feature>
<dbReference type="PATRIC" id="fig|1150469.3.peg.2346"/>
<evidence type="ECO:0000256" key="2">
    <source>
        <dbReference type="SAM" id="SignalP"/>
    </source>
</evidence>
<protein>
    <submittedName>
        <fullName evidence="3">Peptidase propeptide and YPEB domain protein,putative</fullName>
    </submittedName>
</protein>
<dbReference type="RefSeq" id="WP_014415341.1">
    <property type="nucleotide sequence ID" value="NC_017059.1"/>
</dbReference>
<evidence type="ECO:0000256" key="1">
    <source>
        <dbReference type="SAM" id="MobiDB-lite"/>
    </source>
</evidence>
<organism evidence="3 4">
    <name type="scientific">Pararhodospirillum photometricum DSM 122</name>
    <dbReference type="NCBI Taxonomy" id="1150469"/>
    <lineage>
        <taxon>Bacteria</taxon>
        <taxon>Pseudomonadati</taxon>
        <taxon>Pseudomonadota</taxon>
        <taxon>Alphaproteobacteria</taxon>
        <taxon>Rhodospirillales</taxon>
        <taxon>Rhodospirillaceae</taxon>
        <taxon>Pararhodospirillum</taxon>
    </lineage>
</organism>